<dbReference type="PANTHER" id="PTHR48081:SF6">
    <property type="entry name" value="PEPTIDASE S9 PROLYL OLIGOPEPTIDASE CATALYTIC DOMAIN-CONTAINING PROTEIN"/>
    <property type="match status" value="1"/>
</dbReference>
<proteinExistence type="predicted"/>
<evidence type="ECO:0000259" key="2">
    <source>
        <dbReference type="Pfam" id="PF20434"/>
    </source>
</evidence>
<dbReference type="RefSeq" id="WP_184111194.1">
    <property type="nucleotide sequence ID" value="NZ_BNAJ01000004.1"/>
</dbReference>
<dbReference type="Gene3D" id="3.40.50.1820">
    <property type="entry name" value="alpha/beta hydrolase"/>
    <property type="match status" value="1"/>
</dbReference>
<name>A0A7W8KE53_9DEIO</name>
<reference evidence="6" key="2">
    <citation type="journal article" date="2019" name="Int. J. Syst. Evol. Microbiol.">
        <title>The Global Catalogue of Microorganisms (GCM) 10K type strain sequencing project: providing services to taxonomists for standard genome sequencing and annotation.</title>
        <authorList>
            <consortium name="The Broad Institute Genomics Platform"/>
            <consortium name="The Broad Institute Genome Sequencing Center for Infectious Disease"/>
            <person name="Wu L."/>
            <person name="Ma J."/>
        </authorList>
    </citation>
    <scope>NUCLEOTIDE SEQUENCE [LARGE SCALE GENOMIC DNA]</scope>
    <source>
        <strain evidence="6">CGMCC 1.18437</strain>
    </source>
</reference>
<dbReference type="InterPro" id="IPR049492">
    <property type="entry name" value="BD-FAE-like_dom"/>
</dbReference>
<evidence type="ECO:0000313" key="6">
    <source>
        <dbReference type="Proteomes" id="UP000619376"/>
    </source>
</evidence>
<keyword evidence="6" id="KW-1185">Reference proteome</keyword>
<dbReference type="EMBL" id="BNAJ01000004">
    <property type="protein sequence ID" value="GHF43435.1"/>
    <property type="molecule type" value="Genomic_DNA"/>
</dbReference>
<dbReference type="GO" id="GO:0016798">
    <property type="term" value="F:hydrolase activity, acting on glycosyl bonds"/>
    <property type="evidence" value="ECO:0007669"/>
    <property type="project" value="UniProtKB-KW"/>
</dbReference>
<dbReference type="Proteomes" id="UP000619376">
    <property type="component" value="Unassembled WGS sequence"/>
</dbReference>
<organism evidence="4 5">
    <name type="scientific">Deinococcus metalli</name>
    <dbReference type="NCBI Taxonomy" id="1141878"/>
    <lineage>
        <taxon>Bacteria</taxon>
        <taxon>Thermotogati</taxon>
        <taxon>Deinococcota</taxon>
        <taxon>Deinococci</taxon>
        <taxon>Deinococcales</taxon>
        <taxon>Deinococcaceae</taxon>
        <taxon>Deinococcus</taxon>
    </lineage>
</organism>
<dbReference type="InterPro" id="IPR050300">
    <property type="entry name" value="GDXG_lipolytic_enzyme"/>
</dbReference>
<dbReference type="GO" id="GO:0045493">
    <property type="term" value="P:xylan catabolic process"/>
    <property type="evidence" value="ECO:0007669"/>
    <property type="project" value="UniProtKB-KW"/>
</dbReference>
<keyword evidence="3" id="KW-0858">Xylan degradation</keyword>
<feature type="domain" description="BD-FAE-like" evidence="2">
    <location>
        <begin position="134"/>
        <end position="185"/>
    </location>
</feature>
<dbReference type="SUPFAM" id="SSF53474">
    <property type="entry name" value="alpha/beta-Hydrolases"/>
    <property type="match status" value="1"/>
</dbReference>
<reference evidence="3" key="4">
    <citation type="submission" date="2024-05" db="EMBL/GenBank/DDBJ databases">
        <authorList>
            <person name="Sun Q."/>
            <person name="Zhou Y."/>
        </authorList>
    </citation>
    <scope>NUCLEOTIDE SEQUENCE</scope>
    <source>
        <strain evidence="3">CGMCC 1.18437</strain>
    </source>
</reference>
<keyword evidence="3" id="KW-0326">Glycosidase</keyword>
<dbReference type="EMBL" id="JACHFK010000004">
    <property type="protein sequence ID" value="MBB5376517.1"/>
    <property type="molecule type" value="Genomic_DNA"/>
</dbReference>
<dbReference type="Proteomes" id="UP000539473">
    <property type="component" value="Unassembled WGS sequence"/>
</dbReference>
<keyword evidence="3" id="KW-0119">Carbohydrate metabolism</keyword>
<accession>A0A7W8KE53</accession>
<dbReference type="InterPro" id="IPR029058">
    <property type="entry name" value="AB_hydrolase_fold"/>
</dbReference>
<evidence type="ECO:0000256" key="1">
    <source>
        <dbReference type="ARBA" id="ARBA00022801"/>
    </source>
</evidence>
<protein>
    <submittedName>
        <fullName evidence="4">Acetyl esterase/lipase</fullName>
    </submittedName>
    <submittedName>
        <fullName evidence="3">Xylanase</fullName>
    </submittedName>
</protein>
<keyword evidence="3" id="KW-0624">Polysaccharide degradation</keyword>
<dbReference type="PANTHER" id="PTHR48081">
    <property type="entry name" value="AB HYDROLASE SUPERFAMILY PROTEIN C4A8.06C"/>
    <property type="match status" value="1"/>
</dbReference>
<evidence type="ECO:0000313" key="5">
    <source>
        <dbReference type="Proteomes" id="UP000539473"/>
    </source>
</evidence>
<gene>
    <name evidence="3" type="primary">xynB</name>
    <name evidence="3" type="ORF">GCM10017781_19840</name>
    <name evidence="4" type="ORF">HNQ07_001981</name>
</gene>
<reference evidence="4 5" key="3">
    <citation type="submission" date="2020-08" db="EMBL/GenBank/DDBJ databases">
        <title>Genomic Encyclopedia of Type Strains, Phase IV (KMG-IV): sequencing the most valuable type-strain genomes for metagenomic binning, comparative biology and taxonomic classification.</title>
        <authorList>
            <person name="Goeker M."/>
        </authorList>
    </citation>
    <scope>NUCLEOTIDE SEQUENCE [LARGE SCALE GENOMIC DNA]</scope>
    <source>
        <strain evidence="4 5">DSM 27521</strain>
    </source>
</reference>
<reference evidence="3" key="1">
    <citation type="journal article" date="2014" name="Int. J. Syst. Evol. Microbiol.">
        <title>Complete genome of a new Firmicutes species belonging to the dominant human colonic microbiota ('Ruminococcus bicirculans') reveals two chromosomes and a selective capacity to utilize plant glucans.</title>
        <authorList>
            <consortium name="NISC Comparative Sequencing Program"/>
            <person name="Wegmann U."/>
            <person name="Louis P."/>
            <person name="Goesmann A."/>
            <person name="Henrissat B."/>
            <person name="Duncan S.H."/>
            <person name="Flint H.J."/>
        </authorList>
    </citation>
    <scope>NUCLEOTIDE SEQUENCE</scope>
    <source>
        <strain evidence="3">CGMCC 1.18437</strain>
    </source>
</reference>
<evidence type="ECO:0000313" key="4">
    <source>
        <dbReference type="EMBL" id="MBB5376517.1"/>
    </source>
</evidence>
<comment type="caution">
    <text evidence="4">The sequence shown here is derived from an EMBL/GenBank/DDBJ whole genome shotgun (WGS) entry which is preliminary data.</text>
</comment>
<evidence type="ECO:0000313" key="3">
    <source>
        <dbReference type="EMBL" id="GHF43435.1"/>
    </source>
</evidence>
<dbReference type="AlphaFoldDB" id="A0A7W8KE53"/>
<dbReference type="Pfam" id="PF20434">
    <property type="entry name" value="BD-FAE"/>
    <property type="match status" value="1"/>
</dbReference>
<sequence length="285" mass="30952">MTLPQQAAFEVLLWPDGAPTVVRDARPERWFTSPPDAPFHYRQVRNVTEPSLTAFLPEPESATGTAVIICPGGAHHTLAIDHEGNDVARWLATRGVAAFVLKNRVLPTPDDDDAFELHMRDLMSNTATLVPRIQAHLPHLLADGQRAVQLVREHAAKWGIAPDRVGMLGFSAGGHLAVLTALQADGAGPDFLAPIYGSMWGDVTAPPSAPPLFLAYANDDELGYLVIGANWTLYDAWRAAGRPVELHAYTRGGHGFGLHAQGLPSDHWTEQFYAWLQAEGLLAGR</sequence>
<keyword evidence="1 3" id="KW-0378">Hydrolase</keyword>